<dbReference type="EMBL" id="QJKH01000004">
    <property type="protein sequence ID" value="PXX80000.1"/>
    <property type="molecule type" value="Genomic_DNA"/>
</dbReference>
<reference evidence="1 2" key="1">
    <citation type="submission" date="2018-05" db="EMBL/GenBank/DDBJ databases">
        <title>Genomic Encyclopedia of Type Strains, Phase IV (KMG-IV): sequencing the most valuable type-strain genomes for metagenomic binning, comparative biology and taxonomic classification.</title>
        <authorList>
            <person name="Goeker M."/>
        </authorList>
    </citation>
    <scope>NUCLEOTIDE SEQUENCE [LARGE SCALE GENOMIC DNA]</scope>
    <source>
        <strain evidence="1 2">JC118</strain>
    </source>
</reference>
<gene>
    <name evidence="1" type="ORF">DES51_1042</name>
</gene>
<organism evidence="1 2">
    <name type="scientific">Dielma fastidiosa</name>
    <dbReference type="NCBI Taxonomy" id="1034346"/>
    <lineage>
        <taxon>Bacteria</taxon>
        <taxon>Bacillati</taxon>
        <taxon>Bacillota</taxon>
        <taxon>Erysipelotrichia</taxon>
        <taxon>Erysipelotrichales</taxon>
        <taxon>Erysipelotrichaceae</taxon>
        <taxon>Dielma</taxon>
    </lineage>
</organism>
<dbReference type="OrthoDB" id="9863174at2"/>
<proteinExistence type="predicted"/>
<dbReference type="GeneID" id="94441918"/>
<dbReference type="AlphaFoldDB" id="A0A2V2F2L1"/>
<accession>A0A2V2F2L1</accession>
<sequence length="69" mass="8305">MGKGISELEYWGVHYFHELYVELYNAEMNSDAMKQHLIDRWGAQIVEEYWQLYQQQIHTAVNRMNEIGV</sequence>
<protein>
    <submittedName>
        <fullName evidence="1">Uncharacterized protein</fullName>
    </submittedName>
</protein>
<comment type="caution">
    <text evidence="1">The sequence shown here is derived from an EMBL/GenBank/DDBJ whole genome shotgun (WGS) entry which is preliminary data.</text>
</comment>
<evidence type="ECO:0000313" key="1">
    <source>
        <dbReference type="EMBL" id="PXX80000.1"/>
    </source>
</evidence>
<evidence type="ECO:0000313" key="2">
    <source>
        <dbReference type="Proteomes" id="UP000247612"/>
    </source>
</evidence>
<keyword evidence="2" id="KW-1185">Reference proteome</keyword>
<dbReference type="RefSeq" id="WP_022937799.1">
    <property type="nucleotide sequence ID" value="NZ_CABKRQ010000004.1"/>
</dbReference>
<name>A0A2V2F2L1_9FIRM</name>
<dbReference type="Proteomes" id="UP000247612">
    <property type="component" value="Unassembled WGS sequence"/>
</dbReference>